<name>A0AAP0NCL3_LIQFO</name>
<proteinExistence type="predicted"/>
<organism evidence="13 14">
    <name type="scientific">Liquidambar formosana</name>
    <name type="common">Formosan gum</name>
    <dbReference type="NCBI Taxonomy" id="63359"/>
    <lineage>
        <taxon>Eukaryota</taxon>
        <taxon>Viridiplantae</taxon>
        <taxon>Streptophyta</taxon>
        <taxon>Embryophyta</taxon>
        <taxon>Tracheophyta</taxon>
        <taxon>Spermatophyta</taxon>
        <taxon>Magnoliopsida</taxon>
        <taxon>eudicotyledons</taxon>
        <taxon>Gunneridae</taxon>
        <taxon>Pentapetalae</taxon>
        <taxon>Saxifragales</taxon>
        <taxon>Altingiaceae</taxon>
        <taxon>Liquidambar</taxon>
    </lineage>
</organism>
<feature type="domain" description="Apple" evidence="12">
    <location>
        <begin position="274"/>
        <end position="356"/>
    </location>
</feature>
<dbReference type="GO" id="GO:0016020">
    <property type="term" value="C:membrane"/>
    <property type="evidence" value="ECO:0007669"/>
    <property type="project" value="UniProtKB-SubCell"/>
</dbReference>
<keyword evidence="6 11" id="KW-0472">Membrane</keyword>
<dbReference type="PANTHER" id="PTHR32444">
    <property type="entry name" value="BULB-TYPE LECTIN DOMAIN-CONTAINING PROTEIN"/>
    <property type="match status" value="1"/>
</dbReference>
<keyword evidence="8" id="KW-0675">Receptor</keyword>
<evidence type="ECO:0000256" key="6">
    <source>
        <dbReference type="ARBA" id="ARBA00023136"/>
    </source>
</evidence>
<evidence type="ECO:0000256" key="1">
    <source>
        <dbReference type="ARBA" id="ARBA00004167"/>
    </source>
</evidence>
<keyword evidence="3 11" id="KW-0812">Transmembrane</keyword>
<evidence type="ECO:0000256" key="3">
    <source>
        <dbReference type="ARBA" id="ARBA00022692"/>
    </source>
</evidence>
<dbReference type="Pfam" id="PF11883">
    <property type="entry name" value="DUF3403"/>
    <property type="match status" value="1"/>
</dbReference>
<feature type="region of interest" description="Disordered" evidence="10">
    <location>
        <begin position="545"/>
        <end position="569"/>
    </location>
</feature>
<dbReference type="AlphaFoldDB" id="A0AAP0NCL3"/>
<gene>
    <name evidence="13" type="ORF">L1049_000349</name>
</gene>
<evidence type="ECO:0000256" key="11">
    <source>
        <dbReference type="SAM" id="Phobius"/>
    </source>
</evidence>
<dbReference type="CDD" id="cd01098">
    <property type="entry name" value="PAN_AP_plant"/>
    <property type="match status" value="1"/>
</dbReference>
<keyword evidence="4" id="KW-0732">Signal</keyword>
<dbReference type="SUPFAM" id="SSF51110">
    <property type="entry name" value="alpha-D-mannose-specific plant lectins"/>
    <property type="match status" value="1"/>
</dbReference>
<comment type="subcellular location">
    <subcellularLocation>
        <location evidence="1">Membrane</location>
        <topology evidence="1">Single-pass membrane protein</topology>
    </subcellularLocation>
</comment>
<sequence>MLLRSLKLGSTEHYLPALNGTYHRGKALKILLENEMFYAYELVNSLVVTRSVANPVAKLLESGNLVMKDANDDDPENFLWQTFDYPCDTQLPGMKLGRNTITGLDRSLTSWKSNDDPSRGDFTYGLDPRGYPQIVMRKGSVEQFRAGSWNGLRFTGSPNLKRNSIYSFRFVFNQKEMYYIFELLNSSVLTRMVLNTNGLMQRFIWIERTQGWNLYLTSQTDSCDNYALCGAYGSCNIDNSPKCGCLKGFVPKFPTDWDISDWSNGCVRRTPLDCRTGDGFIKYSGVKLPDTRYSWFNESMNLKECKMVCLRNCSCMAYASLDISKGGSGCLLWFVDLIDIRDLTENGQEIYIRMASSEVGQLDSNGKKRVWIIVGSVFAVMLLLGLGLTLYIRKKKQKRKLSGQGKKGQNPEKDYTTEDLELPLFDLATIANATNNFSINNKIGEGGFGPVYKGVLEDGQEIAVKRLSKNSKQGLEEFKNEAWKLHMEDRSLELIDASIGDSCDKIEVLRSIHVGLLCVQRCPEDRPSMSSIVLMLSSESALPQPKQPGFFTERNPVEGYSSSGKPESCSANEITVTWLSAR</sequence>
<evidence type="ECO:0000256" key="8">
    <source>
        <dbReference type="ARBA" id="ARBA00023170"/>
    </source>
</evidence>
<dbReference type="GO" id="GO:0004674">
    <property type="term" value="F:protein serine/threonine kinase activity"/>
    <property type="evidence" value="ECO:0007669"/>
    <property type="project" value="InterPro"/>
</dbReference>
<keyword evidence="7" id="KW-1015">Disulfide bond</keyword>
<keyword evidence="2" id="KW-0597">Phosphoprotein</keyword>
<keyword evidence="14" id="KW-1185">Reference proteome</keyword>
<dbReference type="Proteomes" id="UP001415857">
    <property type="component" value="Unassembled WGS sequence"/>
</dbReference>
<feature type="transmembrane region" description="Helical" evidence="11">
    <location>
        <begin position="370"/>
        <end position="392"/>
    </location>
</feature>
<evidence type="ECO:0000256" key="4">
    <source>
        <dbReference type="ARBA" id="ARBA00022729"/>
    </source>
</evidence>
<dbReference type="InterPro" id="IPR011009">
    <property type="entry name" value="Kinase-like_dom_sf"/>
</dbReference>
<protein>
    <recommendedName>
        <fullName evidence="12">Apple domain-containing protein</fullName>
    </recommendedName>
</protein>
<evidence type="ECO:0000313" key="14">
    <source>
        <dbReference type="Proteomes" id="UP001415857"/>
    </source>
</evidence>
<dbReference type="GO" id="GO:0048544">
    <property type="term" value="P:recognition of pollen"/>
    <property type="evidence" value="ECO:0007669"/>
    <property type="project" value="InterPro"/>
</dbReference>
<keyword evidence="9" id="KW-0325">Glycoprotein</keyword>
<comment type="caution">
    <text evidence="13">The sequence shown here is derived from an EMBL/GenBank/DDBJ whole genome shotgun (WGS) entry which is preliminary data.</text>
</comment>
<dbReference type="PANTHER" id="PTHR32444:SF183">
    <property type="entry name" value="APPLE DOMAIN-CONTAINING PROTEIN"/>
    <property type="match status" value="1"/>
</dbReference>
<evidence type="ECO:0000256" key="5">
    <source>
        <dbReference type="ARBA" id="ARBA00022989"/>
    </source>
</evidence>
<evidence type="ECO:0000256" key="10">
    <source>
        <dbReference type="SAM" id="MobiDB-lite"/>
    </source>
</evidence>
<dbReference type="InterPro" id="IPR003609">
    <property type="entry name" value="Pan_app"/>
</dbReference>
<dbReference type="InterPro" id="IPR021820">
    <property type="entry name" value="S-locus_recpt_kinase_C"/>
</dbReference>
<evidence type="ECO:0000256" key="9">
    <source>
        <dbReference type="ARBA" id="ARBA00023180"/>
    </source>
</evidence>
<dbReference type="SMART" id="SM00473">
    <property type="entry name" value="PAN_AP"/>
    <property type="match status" value="1"/>
</dbReference>
<dbReference type="InterPro" id="IPR036426">
    <property type="entry name" value="Bulb-type_lectin_dom_sf"/>
</dbReference>
<evidence type="ECO:0000313" key="13">
    <source>
        <dbReference type="EMBL" id="KAK9268594.1"/>
    </source>
</evidence>
<feature type="compositionally biased region" description="Polar residues" evidence="10">
    <location>
        <begin position="560"/>
        <end position="569"/>
    </location>
</feature>
<dbReference type="EMBL" id="JBBPBK010000015">
    <property type="protein sequence ID" value="KAK9268594.1"/>
    <property type="molecule type" value="Genomic_DNA"/>
</dbReference>
<dbReference type="Gene3D" id="3.30.200.20">
    <property type="entry name" value="Phosphorylase Kinase, domain 1"/>
    <property type="match status" value="1"/>
</dbReference>
<reference evidence="13 14" key="1">
    <citation type="journal article" date="2024" name="Plant J.">
        <title>Genome sequences and population genomics reveal climatic adaptation and genomic divergence between two closely related sweetgum species.</title>
        <authorList>
            <person name="Xu W.Q."/>
            <person name="Ren C.Q."/>
            <person name="Zhang X.Y."/>
            <person name="Comes H.P."/>
            <person name="Liu X.H."/>
            <person name="Li Y.G."/>
            <person name="Kettle C.J."/>
            <person name="Jalonen R."/>
            <person name="Gaisberger H."/>
            <person name="Ma Y.Z."/>
            <person name="Qiu Y.X."/>
        </authorList>
    </citation>
    <scope>NUCLEOTIDE SEQUENCE [LARGE SCALE GENOMIC DNA]</scope>
    <source>
        <strain evidence="13">Hangzhou</strain>
    </source>
</reference>
<dbReference type="Gene3D" id="3.50.4.10">
    <property type="entry name" value="Hepatocyte Growth Factor"/>
    <property type="match status" value="1"/>
</dbReference>
<dbReference type="FunFam" id="3.50.4.10:FF:000002">
    <property type="entry name" value="G-type lectin S-receptor-like serine/threonine-protein kinase"/>
    <property type="match status" value="1"/>
</dbReference>
<dbReference type="SUPFAM" id="SSF56112">
    <property type="entry name" value="Protein kinase-like (PK-like)"/>
    <property type="match status" value="1"/>
</dbReference>
<dbReference type="InterPro" id="IPR001480">
    <property type="entry name" value="Bulb-type_lectin_dom"/>
</dbReference>
<dbReference type="Pfam" id="PF00954">
    <property type="entry name" value="S_locus_glycop"/>
    <property type="match status" value="1"/>
</dbReference>
<evidence type="ECO:0000259" key="12">
    <source>
        <dbReference type="PROSITE" id="PS50948"/>
    </source>
</evidence>
<evidence type="ECO:0000256" key="2">
    <source>
        <dbReference type="ARBA" id="ARBA00022553"/>
    </source>
</evidence>
<dbReference type="PROSITE" id="PS50948">
    <property type="entry name" value="PAN"/>
    <property type="match status" value="1"/>
</dbReference>
<keyword evidence="5 11" id="KW-1133">Transmembrane helix</keyword>
<accession>A0AAP0NCL3</accession>
<evidence type="ECO:0000256" key="7">
    <source>
        <dbReference type="ARBA" id="ARBA00023157"/>
    </source>
</evidence>
<dbReference type="Pfam" id="PF01453">
    <property type="entry name" value="B_lectin"/>
    <property type="match status" value="1"/>
</dbReference>
<dbReference type="Pfam" id="PF08276">
    <property type="entry name" value="PAN_2"/>
    <property type="match status" value="1"/>
</dbReference>
<dbReference type="InterPro" id="IPR000858">
    <property type="entry name" value="S_locus_glycoprot_dom"/>
</dbReference>